<keyword evidence="2" id="KW-1185">Reference proteome</keyword>
<dbReference type="EMBL" id="FOZZ01000006">
    <property type="protein sequence ID" value="SFS90028.1"/>
    <property type="molecule type" value="Genomic_DNA"/>
</dbReference>
<dbReference type="OrthoDB" id="6402248at2"/>
<proteinExistence type="predicted"/>
<dbReference type="Proteomes" id="UP000198785">
    <property type="component" value="Unassembled WGS sequence"/>
</dbReference>
<gene>
    <name evidence="1" type="ORF">SAMN05660206_106218</name>
</gene>
<organism evidence="1 2">
    <name type="scientific">Sphingobacterium wenxiniae</name>
    <dbReference type="NCBI Taxonomy" id="683125"/>
    <lineage>
        <taxon>Bacteria</taxon>
        <taxon>Pseudomonadati</taxon>
        <taxon>Bacteroidota</taxon>
        <taxon>Sphingobacteriia</taxon>
        <taxon>Sphingobacteriales</taxon>
        <taxon>Sphingobacteriaceae</taxon>
        <taxon>Sphingobacterium</taxon>
    </lineage>
</organism>
<dbReference type="AlphaFoldDB" id="A0A1I6TLK1"/>
<name>A0A1I6TLK1_9SPHI</name>
<dbReference type="Pfam" id="PF14091">
    <property type="entry name" value="DUF4269"/>
    <property type="match status" value="1"/>
</dbReference>
<dbReference type="STRING" id="683125.SAMN05660206_106218"/>
<protein>
    <recommendedName>
        <fullName evidence="3">DUF4269 domain-containing protein</fullName>
    </recommendedName>
</protein>
<dbReference type="InterPro" id="IPR025365">
    <property type="entry name" value="DUF4269"/>
</dbReference>
<accession>A0A1I6TLK1</accession>
<sequence length="173" mass="19737">MKMKKFDTIAYLQKGSAVQQQAFRVLQDYQIMEKLGKFQPLLIGTVPIDIAVENSDLDIACTTLDLKGFKEEVSKQFGGFLGFTIKDTFIREEIAVVVNFTISAFQIELFCQTIPVKQQYGYRHMIKEYAILKERGEAFRQQIIRLKAQGIKTEPAFAQLLNISGDPYEGLLQ</sequence>
<evidence type="ECO:0000313" key="1">
    <source>
        <dbReference type="EMBL" id="SFS90028.1"/>
    </source>
</evidence>
<reference evidence="1 2" key="1">
    <citation type="submission" date="2016-10" db="EMBL/GenBank/DDBJ databases">
        <authorList>
            <person name="de Groot N.N."/>
        </authorList>
    </citation>
    <scope>NUCLEOTIDE SEQUENCE [LARGE SCALE GENOMIC DNA]</scope>
    <source>
        <strain evidence="1 2">DSM 22789</strain>
    </source>
</reference>
<evidence type="ECO:0000313" key="2">
    <source>
        <dbReference type="Proteomes" id="UP000198785"/>
    </source>
</evidence>
<evidence type="ECO:0008006" key="3">
    <source>
        <dbReference type="Google" id="ProtNLM"/>
    </source>
</evidence>